<proteinExistence type="inferred from homology"/>
<dbReference type="GO" id="GO:0031207">
    <property type="term" value="C:Sec62/Sec63 complex"/>
    <property type="evidence" value="ECO:0007669"/>
    <property type="project" value="InterPro"/>
</dbReference>
<dbReference type="GO" id="GO:0006357">
    <property type="term" value="P:regulation of transcription by RNA polymerase II"/>
    <property type="evidence" value="ECO:0007669"/>
    <property type="project" value="InterPro"/>
</dbReference>
<evidence type="ECO:0000313" key="3">
    <source>
        <dbReference type="Proteomes" id="UP001212152"/>
    </source>
</evidence>
<keyword evidence="1" id="KW-0539">Nucleus</keyword>
<keyword evidence="1" id="KW-0010">Activator</keyword>
<dbReference type="GO" id="GO:0031204">
    <property type="term" value="P:post-translational protein targeting to membrane, translocation"/>
    <property type="evidence" value="ECO:0007669"/>
    <property type="project" value="InterPro"/>
</dbReference>
<dbReference type="PANTHER" id="PTHR28229">
    <property type="entry name" value="TRANSLOCATION PROTEIN SEC66"/>
    <property type="match status" value="1"/>
</dbReference>
<dbReference type="EMBL" id="JADGJQ010000023">
    <property type="protein sequence ID" value="KAJ3178954.1"/>
    <property type="molecule type" value="Genomic_DNA"/>
</dbReference>
<dbReference type="GO" id="GO:0003712">
    <property type="term" value="F:transcription coregulator activity"/>
    <property type="evidence" value="ECO:0007669"/>
    <property type="project" value="InterPro"/>
</dbReference>
<comment type="caution">
    <text evidence="2">The sequence shown here is derived from an EMBL/GenBank/DDBJ whole genome shotgun (WGS) entry which is preliminary data.</text>
</comment>
<dbReference type="Pfam" id="PF10156">
    <property type="entry name" value="Med17"/>
    <property type="match status" value="1"/>
</dbReference>
<dbReference type="AlphaFoldDB" id="A0AAD5XNA4"/>
<dbReference type="InterPro" id="IPR018624">
    <property type="entry name" value="Sec66"/>
</dbReference>
<keyword evidence="3" id="KW-1185">Reference proteome</keyword>
<accession>A0AAD5XNA4</accession>
<gene>
    <name evidence="1" type="primary">MED17</name>
    <name evidence="2" type="ORF">HDU87_003223</name>
</gene>
<organism evidence="2 3">
    <name type="scientific">Geranomyces variabilis</name>
    <dbReference type="NCBI Taxonomy" id="109894"/>
    <lineage>
        <taxon>Eukaryota</taxon>
        <taxon>Fungi</taxon>
        <taxon>Fungi incertae sedis</taxon>
        <taxon>Chytridiomycota</taxon>
        <taxon>Chytridiomycota incertae sedis</taxon>
        <taxon>Chytridiomycetes</taxon>
        <taxon>Spizellomycetales</taxon>
        <taxon>Powellomycetaceae</taxon>
        <taxon>Geranomyces</taxon>
    </lineage>
</organism>
<comment type="subunit">
    <text evidence="1">Component of the Mediator complex.</text>
</comment>
<dbReference type="InterPro" id="IPR019313">
    <property type="entry name" value="Mediator_Med17"/>
</dbReference>
<evidence type="ECO:0000256" key="1">
    <source>
        <dbReference type="RuleBase" id="RU364140"/>
    </source>
</evidence>
<comment type="subcellular location">
    <subcellularLocation>
        <location evidence="1">Nucleus</location>
    </subcellularLocation>
</comment>
<name>A0AAD5XNA4_9FUNG</name>
<sequence>MEHNVDAAGLRLAVRLFNDASLLDITPGGEEILEQPLSLSARVTQQAQQLDWTKIRSKPLEEAEDDVAEEIPPIPPLRMAKETIHKAWQEITITLDIVNRMLAAERRKPNAPDTSNLRIIPAPRRLPPSDLKTLEELELNMSAKLEHLKSISARLGDVADRLRATVDGDLVFYSKLTTELREKDWILQSKTLDGFGKTLYVDYTYANAGSDFKEVGHADVQRNIGTAAADNDGDASGTAATGGVDLLLYHRNAKRLRVSLRGNTADGADGDEEMGQDAVATRGLAVNAWRAWEAENVPREEEGLYRKLALAQATVYDSEIFSKISEELAPGEPAAGHARILRRAIAITLPRSRAKMLIDVEERPLARVIAASELQSQVHGSVNELLDTQRDNALVELLAQQALRQVHKGNRDRLGAGASGPRPQSQVFNSITRAVELAHIRSIVQTEVDVAARSLRSGFRLTVRRVRRPVSSIDTTWTVTINARWSISLSLSNDGSLVGTSTLLNPHTHALHRGKDAATHLASETRRVALAIIRHELVIAMKRQVEWTVEGGLMLHALVPAWKLDGEASDADPARYVVDVVGAELEGSWVRIMVLSKGIEHRVVLGGRDGDFVTAVRAALTVASDGEDL</sequence>
<keyword evidence="1" id="KW-0804">Transcription</keyword>
<protein>
    <recommendedName>
        <fullName evidence="1">Mediator of RNA polymerase II transcription subunit 17</fullName>
    </recommendedName>
    <alternativeName>
        <fullName evidence="1">Mediator complex subunit 17</fullName>
    </alternativeName>
</protein>
<dbReference type="PANTHER" id="PTHR28229:SF1">
    <property type="entry name" value="TRANSLOCATION PROTEIN SEC66"/>
    <property type="match status" value="1"/>
</dbReference>
<keyword evidence="1" id="KW-0805">Transcription regulation</keyword>
<comment type="similarity">
    <text evidence="1">Belongs to the Mediator complex subunit 17 family.</text>
</comment>
<comment type="function">
    <text evidence="1">Component of the Mediator complex, a coactivator involved in the regulated transcription of nearly all RNA polymerase II-dependent genes. Mediator functions as a bridge to convey information from gene-specific regulatory proteins to the basal RNA polymerase II transcription machinery. Mediator is recruited to promoters by direct interactions with regulatory proteins and serves as a scaffold for the assembly of a functional preinitiation complex with RNA polymerase II and the general transcription factors.</text>
</comment>
<evidence type="ECO:0000313" key="2">
    <source>
        <dbReference type="EMBL" id="KAJ3178954.1"/>
    </source>
</evidence>
<dbReference type="Proteomes" id="UP001212152">
    <property type="component" value="Unassembled WGS sequence"/>
</dbReference>
<reference evidence="2" key="1">
    <citation type="submission" date="2020-05" db="EMBL/GenBank/DDBJ databases">
        <title>Phylogenomic resolution of chytrid fungi.</title>
        <authorList>
            <person name="Stajich J.E."/>
            <person name="Amses K."/>
            <person name="Simmons R."/>
            <person name="Seto K."/>
            <person name="Myers J."/>
            <person name="Bonds A."/>
            <person name="Quandt C.A."/>
            <person name="Barry K."/>
            <person name="Liu P."/>
            <person name="Grigoriev I."/>
            <person name="Longcore J.E."/>
            <person name="James T.Y."/>
        </authorList>
    </citation>
    <scope>NUCLEOTIDE SEQUENCE</scope>
    <source>
        <strain evidence="2">JEL0379</strain>
    </source>
</reference>
<dbReference type="GO" id="GO:0016592">
    <property type="term" value="C:mediator complex"/>
    <property type="evidence" value="ECO:0007669"/>
    <property type="project" value="InterPro"/>
</dbReference>